<keyword evidence="1" id="KW-0808">Transferase</keyword>
<dbReference type="InterPro" id="IPR001544">
    <property type="entry name" value="Aminotrans_IV"/>
</dbReference>
<accession>A0A517Y121</accession>
<dbReference type="InterPro" id="IPR043132">
    <property type="entry name" value="BCAT-like_C"/>
</dbReference>
<evidence type="ECO:0000313" key="2">
    <source>
        <dbReference type="Proteomes" id="UP000319576"/>
    </source>
</evidence>
<dbReference type="Gene3D" id="3.30.470.10">
    <property type="match status" value="1"/>
</dbReference>
<dbReference type="Gene3D" id="3.20.10.10">
    <property type="entry name" value="D-amino Acid Aminotransferase, subunit A, domain 2"/>
    <property type="match status" value="1"/>
</dbReference>
<dbReference type="KEGG" id="uli:ETAA1_54180"/>
<dbReference type="SUPFAM" id="SSF56752">
    <property type="entry name" value="D-aminoacid aminotransferase-like PLP-dependent enzymes"/>
    <property type="match status" value="1"/>
</dbReference>
<sequence>MTVAYLNGRFIPFAEASLPLHDAGFVSGATVVDNARTYGRRLFRWADHLARFRRDCAACYVPLAATDDELTAIATELVARNGVLLPADGELQVVTFATPGPLGFYVGEPTNGPPTLGMVTYPVPARYARFAEEGVVLAVAGTQTTQAEDLLPPRVKHRSRMLWHVAERTVRGWADADAVPAVETQDGVLDTPIGGVFSVALGAVYFPPDGAALDSISLRVAAELLGRLGVPVRKEPGVSIARLAGGAATELILCGSGCGPVGVRGFARGPGQSRAFPVAGPVLTRLRAAWAEEVAAGGG</sequence>
<keyword evidence="1" id="KW-0032">Aminotransferase</keyword>
<proteinExistence type="predicted"/>
<dbReference type="InterPro" id="IPR043131">
    <property type="entry name" value="BCAT-like_N"/>
</dbReference>
<dbReference type="RefSeq" id="WP_202920427.1">
    <property type="nucleotide sequence ID" value="NZ_CP036273.1"/>
</dbReference>
<dbReference type="EMBL" id="CP036273">
    <property type="protein sequence ID" value="QDU23418.1"/>
    <property type="molecule type" value="Genomic_DNA"/>
</dbReference>
<protein>
    <submittedName>
        <fullName evidence="1">Branched-chain amino acid aminotransferase</fullName>
    </submittedName>
</protein>
<organism evidence="1 2">
    <name type="scientific">Urbifossiella limnaea</name>
    <dbReference type="NCBI Taxonomy" id="2528023"/>
    <lineage>
        <taxon>Bacteria</taxon>
        <taxon>Pseudomonadati</taxon>
        <taxon>Planctomycetota</taxon>
        <taxon>Planctomycetia</taxon>
        <taxon>Gemmatales</taxon>
        <taxon>Gemmataceae</taxon>
        <taxon>Urbifossiella</taxon>
    </lineage>
</organism>
<dbReference type="Pfam" id="PF01063">
    <property type="entry name" value="Aminotran_4"/>
    <property type="match status" value="1"/>
</dbReference>
<name>A0A517Y121_9BACT</name>
<dbReference type="Proteomes" id="UP000319576">
    <property type="component" value="Chromosome"/>
</dbReference>
<dbReference type="AlphaFoldDB" id="A0A517Y121"/>
<evidence type="ECO:0000313" key="1">
    <source>
        <dbReference type="EMBL" id="QDU23418.1"/>
    </source>
</evidence>
<dbReference type="InterPro" id="IPR036038">
    <property type="entry name" value="Aminotransferase-like"/>
</dbReference>
<gene>
    <name evidence="1" type="ORF">ETAA1_54180</name>
</gene>
<keyword evidence="2" id="KW-1185">Reference proteome</keyword>
<dbReference type="GO" id="GO:0008483">
    <property type="term" value="F:transaminase activity"/>
    <property type="evidence" value="ECO:0007669"/>
    <property type="project" value="UniProtKB-KW"/>
</dbReference>
<reference evidence="1 2" key="1">
    <citation type="submission" date="2019-02" db="EMBL/GenBank/DDBJ databases">
        <title>Deep-cultivation of Planctomycetes and their phenomic and genomic characterization uncovers novel biology.</title>
        <authorList>
            <person name="Wiegand S."/>
            <person name="Jogler M."/>
            <person name="Boedeker C."/>
            <person name="Pinto D."/>
            <person name="Vollmers J."/>
            <person name="Rivas-Marin E."/>
            <person name="Kohn T."/>
            <person name="Peeters S.H."/>
            <person name="Heuer A."/>
            <person name="Rast P."/>
            <person name="Oberbeckmann S."/>
            <person name="Bunk B."/>
            <person name="Jeske O."/>
            <person name="Meyerdierks A."/>
            <person name="Storesund J.E."/>
            <person name="Kallscheuer N."/>
            <person name="Luecker S."/>
            <person name="Lage O.M."/>
            <person name="Pohl T."/>
            <person name="Merkel B.J."/>
            <person name="Hornburger P."/>
            <person name="Mueller R.-W."/>
            <person name="Bruemmer F."/>
            <person name="Labrenz M."/>
            <person name="Spormann A.M."/>
            <person name="Op den Camp H."/>
            <person name="Overmann J."/>
            <person name="Amann R."/>
            <person name="Jetten M.S.M."/>
            <person name="Mascher T."/>
            <person name="Medema M.H."/>
            <person name="Devos D.P."/>
            <person name="Kaster A.-K."/>
            <person name="Ovreas L."/>
            <person name="Rohde M."/>
            <person name="Galperin M.Y."/>
            <person name="Jogler C."/>
        </authorList>
    </citation>
    <scope>NUCLEOTIDE SEQUENCE [LARGE SCALE GENOMIC DNA]</scope>
    <source>
        <strain evidence="1 2">ETA_A1</strain>
    </source>
</reference>